<dbReference type="GO" id="GO:0005576">
    <property type="term" value="C:extracellular region"/>
    <property type="evidence" value="ECO:0007669"/>
    <property type="project" value="UniProtKB-SubCell"/>
</dbReference>
<dbReference type="PROSITE" id="PS52012">
    <property type="entry name" value="CFEM"/>
    <property type="match status" value="1"/>
</dbReference>
<keyword evidence="8" id="KW-0449">Lipoprotein</keyword>
<dbReference type="AlphaFoldDB" id="A0AAJ0H550"/>
<evidence type="ECO:0000256" key="10">
    <source>
        <dbReference type="SAM" id="SignalP"/>
    </source>
</evidence>
<protein>
    <recommendedName>
        <fullName evidence="11">CFEM domain-containing protein</fullName>
    </recommendedName>
</protein>
<keyword evidence="5" id="KW-0325">Glycoprotein</keyword>
<dbReference type="SMART" id="SM00747">
    <property type="entry name" value="CFEM"/>
    <property type="match status" value="1"/>
</dbReference>
<keyword evidence="5" id="KW-0336">GPI-anchor</keyword>
<evidence type="ECO:0000313" key="14">
    <source>
        <dbReference type="Proteomes" id="UP001275084"/>
    </source>
</evidence>
<comment type="similarity">
    <text evidence="3">Belongs to the RBT5 family.</text>
</comment>
<evidence type="ECO:0000256" key="4">
    <source>
        <dbReference type="ARBA" id="ARBA00022525"/>
    </source>
</evidence>
<evidence type="ECO:0000256" key="9">
    <source>
        <dbReference type="PROSITE-ProRule" id="PRU01356"/>
    </source>
</evidence>
<dbReference type="GO" id="GO:0046872">
    <property type="term" value="F:metal ion binding"/>
    <property type="evidence" value="ECO:0007669"/>
    <property type="project" value="UniProtKB-UniRule"/>
</dbReference>
<evidence type="ECO:0000313" key="12">
    <source>
        <dbReference type="EMBL" id="KAK3338605.1"/>
    </source>
</evidence>
<comment type="caution">
    <text evidence="12">The sequence shown here is derived from an EMBL/GenBank/DDBJ whole genome shotgun (WGS) entry which is preliminary data.</text>
</comment>
<reference evidence="12" key="2">
    <citation type="submission" date="2023-06" db="EMBL/GenBank/DDBJ databases">
        <authorList>
            <consortium name="Lawrence Berkeley National Laboratory"/>
            <person name="Haridas S."/>
            <person name="Hensen N."/>
            <person name="Bonometti L."/>
            <person name="Westerberg I."/>
            <person name="Brannstrom I.O."/>
            <person name="Guillou S."/>
            <person name="Cros-Aarteil S."/>
            <person name="Calhoun S."/>
            <person name="Kuo A."/>
            <person name="Mondo S."/>
            <person name="Pangilinan J."/>
            <person name="Riley R."/>
            <person name="Labutti K."/>
            <person name="Andreopoulos B."/>
            <person name="Lipzen A."/>
            <person name="Chen C."/>
            <person name="Yanf M."/>
            <person name="Daum C."/>
            <person name="Ng V."/>
            <person name="Clum A."/>
            <person name="Steindorff A."/>
            <person name="Ohm R."/>
            <person name="Martin F."/>
            <person name="Silar P."/>
            <person name="Natvig D."/>
            <person name="Lalanne C."/>
            <person name="Gautier V."/>
            <person name="Ament-Velasquez S.L."/>
            <person name="Kruys A."/>
            <person name="Hutchinson M.I."/>
            <person name="Powell A.J."/>
            <person name="Barry K."/>
            <person name="Miller A.N."/>
            <person name="Grigoriev I.V."/>
            <person name="Debuchy R."/>
            <person name="Gladieux P."/>
            <person name="Thoren M.H."/>
            <person name="Johannesson H."/>
        </authorList>
    </citation>
    <scope>NUCLEOTIDE SEQUENCE</scope>
    <source>
        <strain evidence="12">CBS 955.72</strain>
    </source>
</reference>
<name>A0AAJ0H550_9PEZI</name>
<feature type="domain" description="CFEM" evidence="11">
    <location>
        <begin position="16"/>
        <end position="117"/>
    </location>
</feature>
<comment type="caution">
    <text evidence="9">Lacks conserved residue(s) required for the propagation of feature annotation.</text>
</comment>
<keyword evidence="7" id="KW-1015">Disulfide bond</keyword>
<evidence type="ECO:0000256" key="7">
    <source>
        <dbReference type="ARBA" id="ARBA00023157"/>
    </source>
</evidence>
<reference evidence="12" key="1">
    <citation type="journal article" date="2023" name="Mol. Phylogenet. Evol.">
        <title>Genome-scale phylogeny and comparative genomics of the fungal order Sordariales.</title>
        <authorList>
            <person name="Hensen N."/>
            <person name="Bonometti L."/>
            <person name="Westerberg I."/>
            <person name="Brannstrom I.O."/>
            <person name="Guillou S."/>
            <person name="Cros-Aarteil S."/>
            <person name="Calhoun S."/>
            <person name="Haridas S."/>
            <person name="Kuo A."/>
            <person name="Mondo S."/>
            <person name="Pangilinan J."/>
            <person name="Riley R."/>
            <person name="LaButti K."/>
            <person name="Andreopoulos B."/>
            <person name="Lipzen A."/>
            <person name="Chen C."/>
            <person name="Yan M."/>
            <person name="Daum C."/>
            <person name="Ng V."/>
            <person name="Clum A."/>
            <person name="Steindorff A."/>
            <person name="Ohm R.A."/>
            <person name="Martin F."/>
            <person name="Silar P."/>
            <person name="Natvig D.O."/>
            <person name="Lalanne C."/>
            <person name="Gautier V."/>
            <person name="Ament-Velasquez S.L."/>
            <person name="Kruys A."/>
            <person name="Hutchinson M.I."/>
            <person name="Powell A.J."/>
            <person name="Barry K."/>
            <person name="Miller A.N."/>
            <person name="Grigoriev I.V."/>
            <person name="Debuchy R."/>
            <person name="Gladieux P."/>
            <person name="Hiltunen Thoren M."/>
            <person name="Johannesson H."/>
        </authorList>
    </citation>
    <scope>NUCLEOTIDE SEQUENCE</scope>
    <source>
        <strain evidence="12">CBS 955.72</strain>
    </source>
</reference>
<dbReference type="InterPro" id="IPR008427">
    <property type="entry name" value="Extracellular_membr_CFEM_dom"/>
</dbReference>
<keyword evidence="14" id="KW-1185">Reference proteome</keyword>
<evidence type="ECO:0000256" key="1">
    <source>
        <dbReference type="ARBA" id="ARBA00004589"/>
    </source>
</evidence>
<keyword evidence="9" id="KW-0408">Iron</keyword>
<feature type="signal peptide" evidence="10">
    <location>
        <begin position="1"/>
        <end position="18"/>
    </location>
</feature>
<keyword evidence="6 10" id="KW-0732">Signal</keyword>
<gene>
    <name evidence="13" type="ORF">B0T25DRAFT_572563</name>
    <name evidence="12" type="ORF">B0T25DRAFT_574983</name>
</gene>
<dbReference type="GO" id="GO:0098552">
    <property type="term" value="C:side of membrane"/>
    <property type="evidence" value="ECO:0007669"/>
    <property type="project" value="UniProtKB-KW"/>
</dbReference>
<keyword evidence="5" id="KW-0472">Membrane</keyword>
<evidence type="ECO:0000256" key="6">
    <source>
        <dbReference type="ARBA" id="ARBA00022729"/>
    </source>
</evidence>
<keyword evidence="4" id="KW-0964">Secreted</keyword>
<accession>A0AAJ0H550</accession>
<feature type="binding site" description="axial binding residue" evidence="9">
    <location>
        <position position="63"/>
    </location>
    <ligand>
        <name>heme</name>
        <dbReference type="ChEBI" id="CHEBI:30413"/>
    </ligand>
    <ligandPart>
        <name>Fe</name>
        <dbReference type="ChEBI" id="CHEBI:18248"/>
    </ligandPart>
</feature>
<dbReference type="Pfam" id="PF05730">
    <property type="entry name" value="CFEM"/>
    <property type="match status" value="1"/>
</dbReference>
<keyword evidence="9" id="KW-0349">Heme</keyword>
<evidence type="ECO:0000259" key="11">
    <source>
        <dbReference type="PROSITE" id="PS52012"/>
    </source>
</evidence>
<sequence>MQTLTLFAAFSLLAPAWSQITEAPALVTPSPSAACSLTELMPSCGVACVSAAAHSVGCTAVMDFACQCEHGPAMQQYVMPCVAAACGTAAPIVGSVANAICTACVATPTVVATAVGA</sequence>
<proteinExistence type="inferred from homology"/>
<evidence type="ECO:0000313" key="13">
    <source>
        <dbReference type="EMBL" id="KAK3343552.1"/>
    </source>
</evidence>
<dbReference type="Proteomes" id="UP001275084">
    <property type="component" value="Unassembled WGS sequence"/>
</dbReference>
<feature type="chain" id="PRO_5042790180" description="CFEM domain-containing protein" evidence="10">
    <location>
        <begin position="19"/>
        <end position="117"/>
    </location>
</feature>
<evidence type="ECO:0000256" key="3">
    <source>
        <dbReference type="ARBA" id="ARBA00010031"/>
    </source>
</evidence>
<keyword evidence="9" id="KW-0479">Metal-binding</keyword>
<evidence type="ECO:0000256" key="5">
    <source>
        <dbReference type="ARBA" id="ARBA00022622"/>
    </source>
</evidence>
<dbReference type="EMBL" id="JAUIQD010000007">
    <property type="protein sequence ID" value="KAK3343552.1"/>
    <property type="molecule type" value="Genomic_DNA"/>
</dbReference>
<evidence type="ECO:0000256" key="2">
    <source>
        <dbReference type="ARBA" id="ARBA00004613"/>
    </source>
</evidence>
<dbReference type="EMBL" id="JAUIQD010000020">
    <property type="protein sequence ID" value="KAK3338605.1"/>
    <property type="molecule type" value="Genomic_DNA"/>
</dbReference>
<evidence type="ECO:0000256" key="8">
    <source>
        <dbReference type="ARBA" id="ARBA00023288"/>
    </source>
</evidence>
<comment type="subcellular location">
    <subcellularLocation>
        <location evidence="1">Membrane</location>
        <topology evidence="1">Lipid-anchor</topology>
        <topology evidence="1">GPI-anchor</topology>
    </subcellularLocation>
    <subcellularLocation>
        <location evidence="2">Secreted</location>
    </subcellularLocation>
</comment>
<organism evidence="12 14">
    <name type="scientific">Lasiosphaeria hispida</name>
    <dbReference type="NCBI Taxonomy" id="260671"/>
    <lineage>
        <taxon>Eukaryota</taxon>
        <taxon>Fungi</taxon>
        <taxon>Dikarya</taxon>
        <taxon>Ascomycota</taxon>
        <taxon>Pezizomycotina</taxon>
        <taxon>Sordariomycetes</taxon>
        <taxon>Sordariomycetidae</taxon>
        <taxon>Sordariales</taxon>
        <taxon>Lasiosphaeriaceae</taxon>
        <taxon>Lasiosphaeria</taxon>
    </lineage>
</organism>